<name>A0AAI9Z161_9PEZI</name>
<evidence type="ECO:0008006" key="3">
    <source>
        <dbReference type="Google" id="ProtNLM"/>
    </source>
</evidence>
<evidence type="ECO:0000313" key="1">
    <source>
        <dbReference type="EMBL" id="KAK1530193.1"/>
    </source>
</evidence>
<dbReference type="Proteomes" id="UP001240678">
    <property type="component" value="Unassembled WGS sequence"/>
</dbReference>
<dbReference type="Gene3D" id="1.25.40.20">
    <property type="entry name" value="Ankyrin repeat-containing domain"/>
    <property type="match status" value="1"/>
</dbReference>
<reference evidence="1 2" key="1">
    <citation type="submission" date="2016-10" db="EMBL/GenBank/DDBJ databases">
        <title>The genome sequence of Colletotrichum fioriniae PJ7.</title>
        <authorList>
            <person name="Baroncelli R."/>
        </authorList>
    </citation>
    <scope>NUCLEOTIDE SEQUENCE [LARGE SCALE GENOMIC DNA]</scope>
    <source>
        <strain evidence="1 2">IMI 309622</strain>
    </source>
</reference>
<protein>
    <recommendedName>
        <fullName evidence="3">Ankyrin repeat protein</fullName>
    </recommendedName>
</protein>
<keyword evidence="2" id="KW-1185">Reference proteome</keyword>
<dbReference type="RefSeq" id="XP_060315248.1">
    <property type="nucleotide sequence ID" value="XM_060453476.1"/>
</dbReference>
<gene>
    <name evidence="1" type="ORF">CCOS01_05296</name>
</gene>
<dbReference type="InterPro" id="IPR036770">
    <property type="entry name" value="Ankyrin_rpt-contain_sf"/>
</dbReference>
<dbReference type="AlphaFoldDB" id="A0AAI9Z161"/>
<dbReference type="GeneID" id="85337023"/>
<sequence length="396" mass="45832">MLDDDKKSIAIRVGRYSPLLEIGANNTIDVFHKSIRDFLLQAAEERENFCLKSHRQAHRDLAVLCMKVIIHKDEWLRAQQRENRSLPSIRIYLGEHTFLLYSVRYWRQHLLEAIPPQTPRHKIDEEILSGVHGIVKMWKDDTPLEVLSALGLDAILQVFIELSQKTPAPRIRRPTERINDAVRLAIQGGHEGCFDILWDRDSLNELTRDRSIFKDHDYFGMSALYAVFAYNYGQTFRIVSLGLMTLLHWAVTRPSRRAHFPHEDGEEDITEDIMRSLLRGGADIRRENSRGISVLQWAGRERSQILQAIFSGLDGVQLIQIRHNANIDHSPLWQPLGDLETDSPGRLVPLANAPCTQIRQRDVEEVCETSEPQPARANLWIRIKRRLRLDQGKFKR</sequence>
<accession>A0AAI9Z161</accession>
<dbReference type="SUPFAM" id="SSF48403">
    <property type="entry name" value="Ankyrin repeat"/>
    <property type="match status" value="1"/>
</dbReference>
<evidence type="ECO:0000313" key="2">
    <source>
        <dbReference type="Proteomes" id="UP001240678"/>
    </source>
</evidence>
<comment type="caution">
    <text evidence="1">The sequence shown here is derived from an EMBL/GenBank/DDBJ whole genome shotgun (WGS) entry which is preliminary data.</text>
</comment>
<proteinExistence type="predicted"/>
<organism evidence="1 2">
    <name type="scientific">Colletotrichum costaricense</name>
    <dbReference type="NCBI Taxonomy" id="1209916"/>
    <lineage>
        <taxon>Eukaryota</taxon>
        <taxon>Fungi</taxon>
        <taxon>Dikarya</taxon>
        <taxon>Ascomycota</taxon>
        <taxon>Pezizomycotina</taxon>
        <taxon>Sordariomycetes</taxon>
        <taxon>Hypocreomycetidae</taxon>
        <taxon>Glomerellales</taxon>
        <taxon>Glomerellaceae</taxon>
        <taxon>Colletotrichum</taxon>
        <taxon>Colletotrichum acutatum species complex</taxon>
    </lineage>
</organism>
<dbReference type="EMBL" id="MOOE01000005">
    <property type="protein sequence ID" value="KAK1530193.1"/>
    <property type="molecule type" value="Genomic_DNA"/>
</dbReference>